<name>A0A178LVC5_MYCIR</name>
<reference evidence="2 3" key="1">
    <citation type="submission" date="2016-04" db="EMBL/GenBank/DDBJ databases">
        <title>Draft Genome Sequences of Staphylococcus capitis Strain H36, S. capitis Strain H65, S. cohnii Strain H62, S. hominis Strain H69, Mycobacterium iranicum Strain H39, Plantibacter sp. Strain H53, Pseudomonas oryzihabitans Strain H72, and Microbacterium sp. Strain H83, isolated from residential settings.</title>
        <authorList>
            <person name="Lymperopoulou D."/>
            <person name="Adams R.I."/>
            <person name="Lindow S."/>
            <person name="Coil D.A."/>
            <person name="Jospin G."/>
            <person name="Eisen J.A."/>
        </authorList>
    </citation>
    <scope>NUCLEOTIDE SEQUENCE [LARGE SCALE GENOMIC DNA]</scope>
    <source>
        <strain evidence="2 3">H39</strain>
    </source>
</reference>
<evidence type="ECO:0000256" key="1">
    <source>
        <dbReference type="SAM" id="Phobius"/>
    </source>
</evidence>
<keyword evidence="1" id="KW-1133">Transmembrane helix</keyword>
<keyword evidence="1" id="KW-0812">Transmembrane</keyword>
<organism evidence="2 3">
    <name type="scientific">Mycolicibacterium iranicum</name>
    <name type="common">Mycobacterium iranicum</name>
    <dbReference type="NCBI Taxonomy" id="912594"/>
    <lineage>
        <taxon>Bacteria</taxon>
        <taxon>Bacillati</taxon>
        <taxon>Actinomycetota</taxon>
        <taxon>Actinomycetes</taxon>
        <taxon>Mycobacteriales</taxon>
        <taxon>Mycobacteriaceae</taxon>
        <taxon>Mycolicibacterium</taxon>
    </lineage>
</organism>
<sequence length="92" mass="9832">MTLSDDERRKFAEIESSLHAVEPAGDNTRAGKPPRRIAICVIALIACAVVTKAMILASDLSVPLLAASVVGSVLVFACAFFAIFELDHFNVE</sequence>
<feature type="transmembrane region" description="Helical" evidence="1">
    <location>
        <begin position="64"/>
        <end position="84"/>
    </location>
</feature>
<dbReference type="AlphaFoldDB" id="A0A178LVC5"/>
<feature type="transmembrane region" description="Helical" evidence="1">
    <location>
        <begin position="37"/>
        <end position="58"/>
    </location>
</feature>
<keyword evidence="1" id="KW-0472">Membrane</keyword>
<gene>
    <name evidence="2" type="ORF">A4X20_22435</name>
</gene>
<accession>A0A178LVC5</accession>
<evidence type="ECO:0000313" key="2">
    <source>
        <dbReference type="EMBL" id="OAN37494.1"/>
    </source>
</evidence>
<dbReference type="Proteomes" id="UP000078396">
    <property type="component" value="Unassembled WGS sequence"/>
</dbReference>
<dbReference type="InterPro" id="IPR021401">
    <property type="entry name" value="DUF3040"/>
</dbReference>
<evidence type="ECO:0008006" key="4">
    <source>
        <dbReference type="Google" id="ProtNLM"/>
    </source>
</evidence>
<protein>
    <recommendedName>
        <fullName evidence="4">DUF3040 domain-containing protein</fullName>
    </recommendedName>
</protein>
<proteinExistence type="predicted"/>
<dbReference type="RefSeq" id="WP_064282550.1">
    <property type="nucleotide sequence ID" value="NZ_LWCS01000027.1"/>
</dbReference>
<dbReference type="EMBL" id="LWCS01000027">
    <property type="protein sequence ID" value="OAN37494.1"/>
    <property type="molecule type" value="Genomic_DNA"/>
</dbReference>
<comment type="caution">
    <text evidence="2">The sequence shown here is derived from an EMBL/GenBank/DDBJ whole genome shotgun (WGS) entry which is preliminary data.</text>
</comment>
<evidence type="ECO:0000313" key="3">
    <source>
        <dbReference type="Proteomes" id="UP000078396"/>
    </source>
</evidence>
<dbReference type="Pfam" id="PF11239">
    <property type="entry name" value="DUF3040"/>
    <property type="match status" value="1"/>
</dbReference>